<dbReference type="PROSITE" id="PS50936">
    <property type="entry name" value="ENGC_GTPASE"/>
    <property type="match status" value="1"/>
</dbReference>
<dbReference type="GO" id="GO:0042254">
    <property type="term" value="P:ribosome biogenesis"/>
    <property type="evidence" value="ECO:0007669"/>
    <property type="project" value="UniProtKB-KW"/>
</dbReference>
<dbReference type="GO" id="GO:0005525">
    <property type="term" value="F:GTP binding"/>
    <property type="evidence" value="ECO:0007669"/>
    <property type="project" value="InterPro"/>
</dbReference>
<feature type="domain" description="EngC GTPase" evidence="2">
    <location>
        <begin position="86"/>
        <end position="234"/>
    </location>
</feature>
<evidence type="ECO:0000313" key="3">
    <source>
        <dbReference type="EMBL" id="RLY01535.1"/>
    </source>
</evidence>
<proteinExistence type="predicted"/>
<name>A0A3L9DKL5_9STRE</name>
<gene>
    <name evidence="3" type="primary">rsgA</name>
    <name evidence="3" type="ORF">EAF07_09410</name>
</gene>
<dbReference type="InterPro" id="IPR010914">
    <property type="entry name" value="RsgA_GTPase_dom"/>
</dbReference>
<reference evidence="3 4" key="1">
    <citation type="submission" date="2018-10" db="EMBL/GenBank/DDBJ databases">
        <title>Streptococcus hillyeri sp. nov., isolated from equine tracheal sample.</title>
        <authorList>
            <person name="Macfadyen A.C."/>
            <person name="Waller A."/>
            <person name="Paterson G.K."/>
        </authorList>
    </citation>
    <scope>NUCLEOTIDE SEQUENCE [LARGE SCALE GENOMIC DNA]</scope>
    <source>
        <strain evidence="3 4">28462</strain>
    </source>
</reference>
<keyword evidence="1" id="KW-0690">Ribosome biogenesis</keyword>
<sequence>MTKTVKQQAYRVISETRTDYLISNQSDIKHLPKRPKTAPYYVGDWLLYDSDRQTYSLQERKSIVSKASNHTLKNDHHHKSEQVMATNVDQVFILMALNQNFSLAKLERYYLVFYQEAVDLHFILTKPDLVSNSKEIIADIKHLYPQLSLTCLNNLESSSITRFKNLLSPQKTGLLLGSSGAGKSTLINNLLPFQSQKTNAVKRTDAKGKHTTTSSQLFYHSELDYTIIDTPGFKGIDKVNTLDLSPLFNEIISLSRQCHFPNCQHNKEPRCAIKQALASGELNHELWLRYCYHMTKLS</sequence>
<dbReference type="Gene3D" id="1.10.40.50">
    <property type="entry name" value="Probable gtpase engc, domain 3"/>
    <property type="match status" value="1"/>
</dbReference>
<accession>A0A3L9DKL5</accession>
<dbReference type="Gene3D" id="3.40.50.300">
    <property type="entry name" value="P-loop containing nucleotide triphosphate hydrolases"/>
    <property type="match status" value="1"/>
</dbReference>
<dbReference type="RefSeq" id="WP_121836303.1">
    <property type="nucleotide sequence ID" value="NZ_CP163513.1"/>
</dbReference>
<dbReference type="EMBL" id="RCVM01000026">
    <property type="protein sequence ID" value="RLY01535.1"/>
    <property type="molecule type" value="Genomic_DNA"/>
</dbReference>
<evidence type="ECO:0000256" key="1">
    <source>
        <dbReference type="ARBA" id="ARBA00022517"/>
    </source>
</evidence>
<dbReference type="SUPFAM" id="SSF52540">
    <property type="entry name" value="P-loop containing nucleoside triphosphate hydrolases"/>
    <property type="match status" value="1"/>
</dbReference>
<organism evidence="3 4">
    <name type="scientific">Streptococcus hillyeri</name>
    <dbReference type="NCBI Taxonomy" id="2282420"/>
    <lineage>
        <taxon>Bacteria</taxon>
        <taxon>Bacillati</taxon>
        <taxon>Bacillota</taxon>
        <taxon>Bacilli</taxon>
        <taxon>Lactobacillales</taxon>
        <taxon>Streptococcaceae</taxon>
        <taxon>Streptococcus</taxon>
    </lineage>
</organism>
<dbReference type="Pfam" id="PF03193">
    <property type="entry name" value="RsgA_GTPase"/>
    <property type="match status" value="1"/>
</dbReference>
<dbReference type="PANTHER" id="PTHR32120">
    <property type="entry name" value="SMALL RIBOSOMAL SUBUNIT BIOGENESIS GTPASE RSGA"/>
    <property type="match status" value="1"/>
</dbReference>
<dbReference type="InterPro" id="IPR027417">
    <property type="entry name" value="P-loop_NTPase"/>
</dbReference>
<dbReference type="InterPro" id="IPR004881">
    <property type="entry name" value="Ribosome_biogen_GTPase_RsgA"/>
</dbReference>
<dbReference type="PANTHER" id="PTHR32120:SF10">
    <property type="entry name" value="SMALL RIBOSOMAL SUBUNIT BIOGENESIS GTPASE RSGA"/>
    <property type="match status" value="1"/>
</dbReference>
<keyword evidence="4" id="KW-1185">Reference proteome</keyword>
<dbReference type="OrthoDB" id="9809485at2"/>
<dbReference type="GO" id="GO:0003924">
    <property type="term" value="F:GTPase activity"/>
    <property type="evidence" value="ECO:0007669"/>
    <property type="project" value="InterPro"/>
</dbReference>
<evidence type="ECO:0000313" key="4">
    <source>
        <dbReference type="Proteomes" id="UP000279194"/>
    </source>
</evidence>
<protein>
    <submittedName>
        <fullName evidence="3">Ribosome small subunit-dependent GTPase A</fullName>
    </submittedName>
</protein>
<dbReference type="Proteomes" id="UP000279194">
    <property type="component" value="Unassembled WGS sequence"/>
</dbReference>
<dbReference type="AlphaFoldDB" id="A0A3L9DKL5"/>
<dbReference type="NCBIfam" id="TIGR00157">
    <property type="entry name" value="ribosome small subunit-dependent GTPase A"/>
    <property type="match status" value="1"/>
</dbReference>
<comment type="caution">
    <text evidence="3">The sequence shown here is derived from an EMBL/GenBank/DDBJ whole genome shotgun (WGS) entry which is preliminary data.</text>
</comment>
<evidence type="ECO:0000259" key="2">
    <source>
        <dbReference type="PROSITE" id="PS50936"/>
    </source>
</evidence>